<dbReference type="Proteomes" id="UP000038045">
    <property type="component" value="Unplaced"/>
</dbReference>
<feature type="region of interest" description="Disordered" evidence="8">
    <location>
        <begin position="336"/>
        <end position="475"/>
    </location>
</feature>
<feature type="compositionally biased region" description="Basic and acidic residues" evidence="8">
    <location>
        <begin position="457"/>
        <end position="470"/>
    </location>
</feature>
<comment type="subcellular location">
    <subcellularLocation>
        <location evidence="2">Chromosome</location>
    </subcellularLocation>
    <subcellularLocation>
        <location evidence="1">Nucleus</location>
    </subcellularLocation>
</comment>
<keyword evidence="6" id="KW-0949">S-adenosyl-L-methionine</keyword>
<dbReference type="PANTHER" id="PTHR46711">
    <property type="entry name" value="HISTONE-LYSINE N-METHYLTRANSFERASE SETD2"/>
    <property type="match status" value="1"/>
</dbReference>
<evidence type="ECO:0000256" key="8">
    <source>
        <dbReference type="SAM" id="MobiDB-lite"/>
    </source>
</evidence>
<dbReference type="InterPro" id="IPR003616">
    <property type="entry name" value="Post-SET_dom"/>
</dbReference>
<dbReference type="SMART" id="SM00317">
    <property type="entry name" value="SET"/>
    <property type="match status" value="1"/>
</dbReference>
<evidence type="ECO:0000259" key="11">
    <source>
        <dbReference type="PROSITE" id="PS51215"/>
    </source>
</evidence>
<dbReference type="PANTHER" id="PTHR46711:SF1">
    <property type="entry name" value="HISTONE-LYSINE N-METHYLTRANSFERASE SETD2"/>
    <property type="match status" value="1"/>
</dbReference>
<evidence type="ECO:0000256" key="1">
    <source>
        <dbReference type="ARBA" id="ARBA00004123"/>
    </source>
</evidence>
<feature type="compositionally biased region" description="Basic and acidic residues" evidence="8">
    <location>
        <begin position="1149"/>
        <end position="1189"/>
    </location>
</feature>
<sequence>MNEETNDANISIVSLPPPRIRKVRSPKNLIKLTAILPRSTSQEGKLKKFKTVKRNLQSQNQGCGQTKIPVIKFVMNKNQEVVNNDTTITNNAPVKLYEISQPVVRNSISTSGKTMIIKNKHNLQPLNDNKNLLGGANILLQNRLPITNNGVTTTNKIITHVDKVVTNSGGQKIIKCLSPAINKIVSQQAKSIPIPRVISTPRSSVIIGSDNKLFSCTVGMGKRQNVCINNMQNEISPKNNFPIASVSANEDNDSNVEDIKIVEVEKKNDDIIEEGTKIIQETTQDKDKHIHSEKEIIQEEKKDNIEESKDSHNSFINSIDADFEYALKLQRELDAEEKRSRLRKKPEVKNEITPKFPSKDTITKKKETVSKKKELKSKEENNDSDTEKLSQMSGKKKRGRKSRVERLNNTKEDSSTPSVEEQNDGNSGPKKRGRKPKNGASTTPSIDLEESSISPVDKVEEQKSDTKSEEVDTTSQPKTMGFIKIVKNVYRCTPDTDYRLADEVCDCKPEDPNNIEKNSGCGENCISRCMNLECHGCAFGRVGCSNRRMQRRQNAPVEAFWAGVKGWGLRAKADIAKGDFIMEYCGEVLNSKQEARRARRYAKIKQNHHYFMHLSASTTIDAYYKGNISRCMNHSCNPNAQTEKWRVKGVPRVGFFAMKNIKKGEEICFNYHFFNYGKEPQKCYCGSKNCKGTIGEFVPMEERDVDSDDDYTSSSNTDTDSGESEGEEEIIENINNEEKGDKKECIKEEGSASIIIASPPKNKSPVKVAVDNVEEEPKDEDGSEEDEDDYDIPLKPIIVMKEEPKIEVVKLTEAQEEKVKSFSEKVKTLHNTVTEELKSDKLSSCSVDKCCDMLKECFSIQQSKLIIPIVLMITEKKSREIQLLKNNILKILADHLTFKTFIDGLSYPIHTKEMLNYIDQLVESITNIMLFNDISKYAKYIAESQLEIVFLEVFTILTQICKSNDGEISKISSNIRDKIAYTKQKAKMYVEEDPDAMKCTAIIEDKYNRKQRQEDRHHYHGRSYKYNEYRRHRSENRERRNCEGRGRYEINNRRGCFENSRNLHKRKRDSSRDGYYYDSKRYRSDFRGDSYRGSDFKRGYERSYKNKWNYHNSRSHERKYPNEVRKRSRSHSNERFYYKKSKRYSRSPVYDRKDKDYVRRSDIHEKRSISPRNDSYRRDSYIRKRDSRSPRRNLSRCISKERLRDRRDDYIKSSHRDSNKKSNIVKSDKYYDKKRSNSPSSKLHRSNIEDIKKKCDETKAAHNTHSKEESLKERLHKLIPQETIKAIVDSIKEPESEVKPEIVKDKEISDVFFHKQINSASSKIKALHGSKPIFEKR</sequence>
<dbReference type="SMART" id="SM00508">
    <property type="entry name" value="PostSET"/>
    <property type="match status" value="1"/>
</dbReference>
<keyword evidence="3" id="KW-0158">Chromosome</keyword>
<feature type="region of interest" description="Disordered" evidence="8">
    <location>
        <begin position="1010"/>
        <end position="1040"/>
    </location>
</feature>
<feature type="compositionally biased region" description="Basic and acidic residues" evidence="8">
    <location>
        <begin position="1025"/>
        <end position="1040"/>
    </location>
</feature>
<dbReference type="PROSITE" id="PS50280">
    <property type="entry name" value="SET"/>
    <property type="match status" value="1"/>
</dbReference>
<dbReference type="InterPro" id="IPR042294">
    <property type="entry name" value="SETD2_animal"/>
</dbReference>
<evidence type="ECO:0000256" key="6">
    <source>
        <dbReference type="ARBA" id="ARBA00022691"/>
    </source>
</evidence>
<dbReference type="GO" id="GO:0046975">
    <property type="term" value="F:histone H3K36 methyltransferase activity"/>
    <property type="evidence" value="ECO:0007669"/>
    <property type="project" value="InterPro"/>
</dbReference>
<name>A0A0N4Z9Q4_PARTI</name>
<evidence type="ECO:0000256" key="2">
    <source>
        <dbReference type="ARBA" id="ARBA00004286"/>
    </source>
</evidence>
<feature type="compositionally biased region" description="Acidic residues" evidence="8">
    <location>
        <begin position="720"/>
        <end position="731"/>
    </location>
</feature>
<proteinExistence type="predicted"/>
<dbReference type="Pfam" id="PF00856">
    <property type="entry name" value="SET"/>
    <property type="match status" value="1"/>
</dbReference>
<reference evidence="13" key="1">
    <citation type="submission" date="2017-02" db="UniProtKB">
        <authorList>
            <consortium name="WormBaseParasite"/>
        </authorList>
    </citation>
    <scope>IDENTIFICATION</scope>
</reference>
<feature type="domain" description="Post-SET" evidence="10">
    <location>
        <begin position="679"/>
        <end position="695"/>
    </location>
</feature>
<evidence type="ECO:0000256" key="3">
    <source>
        <dbReference type="ARBA" id="ARBA00022454"/>
    </source>
</evidence>
<keyword evidence="4" id="KW-0489">Methyltransferase</keyword>
<dbReference type="GO" id="GO:0005694">
    <property type="term" value="C:chromosome"/>
    <property type="evidence" value="ECO:0007669"/>
    <property type="project" value="UniProtKB-SubCell"/>
</dbReference>
<dbReference type="SUPFAM" id="SSF82199">
    <property type="entry name" value="SET domain"/>
    <property type="match status" value="1"/>
</dbReference>
<dbReference type="Gene3D" id="2.170.270.10">
    <property type="entry name" value="SET domain"/>
    <property type="match status" value="1"/>
</dbReference>
<protein>
    <submittedName>
        <fullName evidence="13">Histone-lysine N-methyltransferase</fullName>
    </submittedName>
</protein>
<feature type="region of interest" description="Disordered" evidence="8">
    <location>
        <begin position="1113"/>
        <end position="1245"/>
    </location>
</feature>
<dbReference type="InterPro" id="IPR006560">
    <property type="entry name" value="AWS_dom"/>
</dbReference>
<dbReference type="GO" id="GO:0032259">
    <property type="term" value="P:methylation"/>
    <property type="evidence" value="ECO:0007669"/>
    <property type="project" value="UniProtKB-KW"/>
</dbReference>
<feature type="compositionally biased region" description="Basic and acidic residues" evidence="8">
    <location>
        <begin position="336"/>
        <end position="388"/>
    </location>
</feature>
<feature type="compositionally biased region" description="Basic and acidic residues" evidence="8">
    <location>
        <begin position="736"/>
        <end position="745"/>
    </location>
</feature>
<dbReference type="PROSITE" id="PS50868">
    <property type="entry name" value="POST_SET"/>
    <property type="match status" value="1"/>
</dbReference>
<evidence type="ECO:0000313" key="12">
    <source>
        <dbReference type="Proteomes" id="UP000038045"/>
    </source>
</evidence>
<accession>A0A0N4Z9Q4</accession>
<evidence type="ECO:0000259" key="9">
    <source>
        <dbReference type="PROSITE" id="PS50280"/>
    </source>
</evidence>
<evidence type="ECO:0000256" key="7">
    <source>
        <dbReference type="ARBA" id="ARBA00023242"/>
    </source>
</evidence>
<keyword evidence="12" id="KW-1185">Reference proteome</keyword>
<evidence type="ECO:0000259" key="10">
    <source>
        <dbReference type="PROSITE" id="PS50868"/>
    </source>
</evidence>
<dbReference type="WBParaSite" id="PTRK_0000411600.1">
    <property type="protein sequence ID" value="PTRK_0000411600.1"/>
    <property type="gene ID" value="PTRK_0000411600"/>
</dbReference>
<feature type="domain" description="SET" evidence="9">
    <location>
        <begin position="555"/>
        <end position="672"/>
    </location>
</feature>
<keyword evidence="7" id="KW-0539">Nucleus</keyword>
<dbReference type="STRING" id="131310.A0A0N4Z9Q4"/>
<keyword evidence="5" id="KW-0808">Transferase</keyword>
<feature type="compositionally biased region" description="Basic and acidic residues" evidence="8">
    <location>
        <begin position="402"/>
        <end position="414"/>
    </location>
</feature>
<dbReference type="GO" id="GO:0010468">
    <property type="term" value="P:regulation of gene expression"/>
    <property type="evidence" value="ECO:0007669"/>
    <property type="project" value="TreeGrafter"/>
</dbReference>
<feature type="compositionally biased region" description="Basic and acidic residues" evidence="8">
    <location>
        <begin position="1198"/>
        <end position="1235"/>
    </location>
</feature>
<feature type="domain" description="AWS" evidence="11">
    <location>
        <begin position="500"/>
        <end position="553"/>
    </location>
</feature>
<dbReference type="InterPro" id="IPR046341">
    <property type="entry name" value="SET_dom_sf"/>
</dbReference>
<dbReference type="GO" id="GO:0005634">
    <property type="term" value="C:nucleus"/>
    <property type="evidence" value="ECO:0007669"/>
    <property type="project" value="UniProtKB-SubCell"/>
</dbReference>
<dbReference type="InterPro" id="IPR001214">
    <property type="entry name" value="SET_dom"/>
</dbReference>
<evidence type="ECO:0000313" key="13">
    <source>
        <dbReference type="WBParaSite" id="PTRK_0000411600.1"/>
    </source>
</evidence>
<feature type="compositionally biased region" description="Basic and acidic residues" evidence="8">
    <location>
        <begin position="1114"/>
        <end position="1137"/>
    </location>
</feature>
<evidence type="ECO:0000256" key="5">
    <source>
        <dbReference type="ARBA" id="ARBA00022679"/>
    </source>
</evidence>
<feature type="region of interest" description="Disordered" evidence="8">
    <location>
        <begin position="702"/>
        <end position="745"/>
    </location>
</feature>
<evidence type="ECO:0000256" key="4">
    <source>
        <dbReference type="ARBA" id="ARBA00022603"/>
    </source>
</evidence>
<organism evidence="12 13">
    <name type="scientific">Parastrongyloides trichosuri</name>
    <name type="common">Possum-specific nematode worm</name>
    <dbReference type="NCBI Taxonomy" id="131310"/>
    <lineage>
        <taxon>Eukaryota</taxon>
        <taxon>Metazoa</taxon>
        <taxon>Ecdysozoa</taxon>
        <taxon>Nematoda</taxon>
        <taxon>Chromadorea</taxon>
        <taxon>Rhabditida</taxon>
        <taxon>Tylenchina</taxon>
        <taxon>Panagrolaimomorpha</taxon>
        <taxon>Strongyloidoidea</taxon>
        <taxon>Strongyloididae</taxon>
        <taxon>Parastrongyloides</taxon>
    </lineage>
</organism>
<dbReference type="PROSITE" id="PS51215">
    <property type="entry name" value="AWS"/>
    <property type="match status" value="1"/>
</dbReference>